<dbReference type="SUPFAM" id="SSF53067">
    <property type="entry name" value="Actin-like ATPase domain"/>
    <property type="match status" value="1"/>
</dbReference>
<accession>A0A7S3VBS4</accession>
<evidence type="ECO:0000313" key="3">
    <source>
        <dbReference type="EMBL" id="CAE0469962.1"/>
    </source>
</evidence>
<keyword evidence="2" id="KW-0067">ATP-binding</keyword>
<evidence type="ECO:0000256" key="1">
    <source>
        <dbReference type="ARBA" id="ARBA00022741"/>
    </source>
</evidence>
<protein>
    <submittedName>
        <fullName evidence="3">Uncharacterized protein</fullName>
    </submittedName>
</protein>
<gene>
    <name evidence="3" type="ORF">CDEB00056_LOCUS14815</name>
</gene>
<dbReference type="InterPro" id="IPR043129">
    <property type="entry name" value="ATPase_NBD"/>
</dbReference>
<dbReference type="GO" id="GO:0005524">
    <property type="term" value="F:ATP binding"/>
    <property type="evidence" value="ECO:0007669"/>
    <property type="project" value="UniProtKB-KW"/>
</dbReference>
<dbReference type="InterPro" id="IPR013126">
    <property type="entry name" value="Hsp_70_fam"/>
</dbReference>
<organism evidence="3">
    <name type="scientific">Chaetoceros debilis</name>
    <dbReference type="NCBI Taxonomy" id="122233"/>
    <lineage>
        <taxon>Eukaryota</taxon>
        <taxon>Sar</taxon>
        <taxon>Stramenopiles</taxon>
        <taxon>Ochrophyta</taxon>
        <taxon>Bacillariophyta</taxon>
        <taxon>Coscinodiscophyceae</taxon>
        <taxon>Chaetocerotophycidae</taxon>
        <taxon>Chaetocerotales</taxon>
        <taxon>Chaetocerotaceae</taxon>
        <taxon>Chaetoceros</taxon>
    </lineage>
</organism>
<dbReference type="Pfam" id="PF00012">
    <property type="entry name" value="HSP70"/>
    <property type="match status" value="1"/>
</dbReference>
<dbReference type="EMBL" id="HBIO01019266">
    <property type="protein sequence ID" value="CAE0469962.1"/>
    <property type="molecule type" value="Transcribed_RNA"/>
</dbReference>
<proteinExistence type="predicted"/>
<sequence length="285" mass="30783">MGGYNVQPVFTYTPKVGSHDDHLEEYTNAVKNLSSPSSIALFEPEPVCAVRAAKYNNLLPSGMPGPVLVIDVGASATSMSIVDSEKESIQYHSRLDGFGGETLLETLMDYLSKSFFGCRHTEASDKMAVQRLYDAAQGAIMERQKLGRIQINIPYLSMDEKMQPRHLNEGLSLSVLEAAFDDMVKDNIAGQALEQNVLSQTNQNPSDVSALFSSMIMSVLEHSGQNPFSLNSILVVGGGARSPMCQQAIKKAIGALAGEQFVAEKVIIPQDGLIEELVALGATLE</sequence>
<name>A0A7S3VBS4_9STRA</name>
<keyword evidence="1" id="KW-0547">Nucleotide-binding</keyword>
<dbReference type="AlphaFoldDB" id="A0A7S3VBS4"/>
<evidence type="ECO:0000256" key="2">
    <source>
        <dbReference type="ARBA" id="ARBA00022840"/>
    </source>
</evidence>
<dbReference type="GO" id="GO:0140662">
    <property type="term" value="F:ATP-dependent protein folding chaperone"/>
    <property type="evidence" value="ECO:0007669"/>
    <property type="project" value="InterPro"/>
</dbReference>
<reference evidence="3" key="1">
    <citation type="submission" date="2021-01" db="EMBL/GenBank/DDBJ databases">
        <authorList>
            <person name="Corre E."/>
            <person name="Pelletier E."/>
            <person name="Niang G."/>
            <person name="Scheremetjew M."/>
            <person name="Finn R."/>
            <person name="Kale V."/>
            <person name="Holt S."/>
            <person name="Cochrane G."/>
            <person name="Meng A."/>
            <person name="Brown T."/>
            <person name="Cohen L."/>
        </authorList>
    </citation>
    <scope>NUCLEOTIDE SEQUENCE</scope>
    <source>
        <strain evidence="3">MM31A-1</strain>
    </source>
</reference>